<protein>
    <submittedName>
        <fullName evidence="7">Glycosyltransferase family 4 protein</fullName>
        <ecNumber evidence="7">2.4.-.-</ecNumber>
    </submittedName>
</protein>
<dbReference type="InterPro" id="IPR028098">
    <property type="entry name" value="Glyco_trans_4-like_N"/>
</dbReference>
<accession>A0ABZ1UQ80</accession>
<evidence type="ECO:0000256" key="2">
    <source>
        <dbReference type="ARBA" id="ARBA00022676"/>
    </source>
</evidence>
<dbReference type="PANTHER" id="PTHR12526">
    <property type="entry name" value="GLYCOSYLTRANSFERASE"/>
    <property type="match status" value="1"/>
</dbReference>
<evidence type="ECO:0000256" key="4">
    <source>
        <dbReference type="SAM" id="Phobius"/>
    </source>
</evidence>
<name>A0ABZ1UQ80_9BURK</name>
<reference evidence="7 8" key="1">
    <citation type="journal article" date="2019" name="Int. J. Syst. Evol. Microbiol.">
        <title>The Draft Whole-Genome Sequence of the Antibiotic Producer Empedobacter haloabium ATCC 31962 Provides Indications for Its Taxonomic Reclassification.</title>
        <authorList>
            <person name="Miess H."/>
            <person name="Arlt P."/>
            <person name="Apel A.K."/>
            <person name="Weber T."/>
            <person name="Nieselt K."/>
            <person name="Hanssen F."/>
            <person name="Czemmel S."/>
            <person name="Nahnsen S."/>
            <person name="Gross H."/>
        </authorList>
    </citation>
    <scope>NUCLEOTIDE SEQUENCE [LARGE SCALE GENOMIC DNA]</scope>
    <source>
        <strain evidence="7 8">ATCC 31962</strain>
    </source>
</reference>
<proteinExistence type="inferred from homology"/>
<dbReference type="GO" id="GO:0016757">
    <property type="term" value="F:glycosyltransferase activity"/>
    <property type="evidence" value="ECO:0007669"/>
    <property type="project" value="UniProtKB-KW"/>
</dbReference>
<keyword evidence="8" id="KW-1185">Reference proteome</keyword>
<keyword evidence="3 7" id="KW-0808">Transferase</keyword>
<dbReference type="CDD" id="cd03801">
    <property type="entry name" value="GT4_PimA-like"/>
    <property type="match status" value="1"/>
</dbReference>
<evidence type="ECO:0000259" key="6">
    <source>
        <dbReference type="Pfam" id="PF13439"/>
    </source>
</evidence>
<dbReference type="SUPFAM" id="SSF53756">
    <property type="entry name" value="UDP-Glycosyltransferase/glycogen phosphorylase"/>
    <property type="match status" value="1"/>
</dbReference>
<gene>
    <name evidence="7" type="ORF">E7V67_006880</name>
</gene>
<keyword evidence="2 7" id="KW-0328">Glycosyltransferase</keyword>
<keyword evidence="4" id="KW-1133">Transmembrane helix</keyword>
<keyword evidence="4" id="KW-0812">Transmembrane</keyword>
<feature type="domain" description="Glycosyl transferase family 1" evidence="5">
    <location>
        <begin position="175"/>
        <end position="326"/>
    </location>
</feature>
<evidence type="ECO:0000259" key="5">
    <source>
        <dbReference type="Pfam" id="PF00534"/>
    </source>
</evidence>
<evidence type="ECO:0000313" key="8">
    <source>
        <dbReference type="Proteomes" id="UP000321323"/>
    </source>
</evidence>
<dbReference type="EMBL" id="CP136508">
    <property type="protein sequence ID" value="WUR14828.1"/>
    <property type="molecule type" value="Genomic_DNA"/>
</dbReference>
<feature type="transmembrane region" description="Helical" evidence="4">
    <location>
        <begin position="52"/>
        <end position="76"/>
    </location>
</feature>
<dbReference type="PANTHER" id="PTHR12526:SF640">
    <property type="entry name" value="COLANIC ACID BIOSYNTHESIS GLYCOSYLTRANSFERASE WCAL-RELATED"/>
    <property type="match status" value="1"/>
</dbReference>
<dbReference type="Gene3D" id="3.40.50.2000">
    <property type="entry name" value="Glycogen Phosphorylase B"/>
    <property type="match status" value="2"/>
</dbReference>
<sequence>MKKIVMIGTHFSTMGGISSVVNVYRAAKLFERYPIRYIATHRDGGPLTKLRVAIVALLTFLGLLLTGQVALVHLHVSSRASFWRKLPFFALSNTLGIPTIVHLHSGEFHLFYGKQSARRQRLIRYVFDNASRVIVLSEKWKEWLQTISSNQHIHAIYNPVLVPDWSRDAAAAPAKRLLVLGRLGKLKGSYDLMAALAQLGDPAVRLSMGGDGELDQVRQRAVELGVGAQLNLLGWVVGADKERALREADVYLLPSYNEGLPMSVLEAMAYGLPVITTPVGGIPEAVTDGVEGFLIQPGDVAALSARIATLLADPELARRMGQAARQKIVSTFSTQAVLPRIERLYAELGMPGNAAVAGASV</sequence>
<dbReference type="EC" id="2.4.-.-" evidence="7"/>
<organism evidence="7 8">
    <name type="scientific">[Empedobacter] haloabium</name>
    <dbReference type="NCBI Taxonomy" id="592317"/>
    <lineage>
        <taxon>Bacteria</taxon>
        <taxon>Pseudomonadati</taxon>
        <taxon>Pseudomonadota</taxon>
        <taxon>Betaproteobacteria</taxon>
        <taxon>Burkholderiales</taxon>
        <taxon>Oxalobacteraceae</taxon>
        <taxon>Telluria group</taxon>
        <taxon>Telluria group incertae sedis</taxon>
    </lineage>
</organism>
<comment type="similarity">
    <text evidence="1">Belongs to the glycosyltransferase group 1 family. Glycosyltransferase 4 subfamily.</text>
</comment>
<keyword evidence="4" id="KW-0472">Membrane</keyword>
<feature type="domain" description="Glycosyltransferase subfamily 4-like N-terminal" evidence="6">
    <location>
        <begin position="39"/>
        <end position="160"/>
    </location>
</feature>
<evidence type="ECO:0000256" key="1">
    <source>
        <dbReference type="ARBA" id="ARBA00009481"/>
    </source>
</evidence>
<dbReference type="Pfam" id="PF00534">
    <property type="entry name" value="Glycos_transf_1"/>
    <property type="match status" value="1"/>
</dbReference>
<evidence type="ECO:0000313" key="7">
    <source>
        <dbReference type="EMBL" id="WUR14828.1"/>
    </source>
</evidence>
<dbReference type="Pfam" id="PF13439">
    <property type="entry name" value="Glyco_transf_4"/>
    <property type="match status" value="1"/>
</dbReference>
<dbReference type="Proteomes" id="UP000321323">
    <property type="component" value="Chromosome"/>
</dbReference>
<evidence type="ECO:0000256" key="3">
    <source>
        <dbReference type="ARBA" id="ARBA00022679"/>
    </source>
</evidence>
<dbReference type="InterPro" id="IPR001296">
    <property type="entry name" value="Glyco_trans_1"/>
</dbReference>